<keyword evidence="1" id="KW-0812">Transmembrane</keyword>
<reference evidence="2" key="1">
    <citation type="journal article" date="2018" name="Nat. Genet.">
        <title>Extensive intraspecific gene order and gene structural variations between Mo17 and other maize genomes.</title>
        <authorList>
            <person name="Sun S."/>
            <person name="Zhou Y."/>
            <person name="Chen J."/>
            <person name="Shi J."/>
            <person name="Zhao H."/>
            <person name="Zhao H."/>
            <person name="Song W."/>
            <person name="Zhang M."/>
            <person name="Cui Y."/>
            <person name="Dong X."/>
            <person name="Liu H."/>
            <person name="Ma X."/>
            <person name="Jiao Y."/>
            <person name="Wang B."/>
            <person name="Wei X."/>
            <person name="Stein J.C."/>
            <person name="Glaubitz J.C."/>
            <person name="Lu F."/>
            <person name="Yu G."/>
            <person name="Liang C."/>
            <person name="Fengler K."/>
            <person name="Li B."/>
            <person name="Rafalski A."/>
            <person name="Schnable P.S."/>
            <person name="Ware D.H."/>
            <person name="Buckler E.S."/>
            <person name="Lai J."/>
        </authorList>
    </citation>
    <scope>NUCLEOTIDE SEQUENCE [LARGE SCALE GENOMIC DNA]</scope>
    <source>
        <tissue evidence="2">Seedling</tissue>
    </source>
</reference>
<comment type="caution">
    <text evidence="2">The sequence shown here is derived from an EMBL/GenBank/DDBJ whole genome shotgun (WGS) entry which is preliminary data.</text>
</comment>
<gene>
    <name evidence="2" type="ORF">Zm00014a_017616</name>
</gene>
<keyword evidence="1" id="KW-0472">Membrane</keyword>
<feature type="transmembrane region" description="Helical" evidence="1">
    <location>
        <begin position="47"/>
        <end position="78"/>
    </location>
</feature>
<dbReference type="KEGG" id="zma:100276676"/>
<sequence length="121" mass="12549">MAPRSRLLDLERHDVLSFYGGGAYHQSASASAWPPTATGSFSGPIDFLVAALLLHLVVPFPHAAAAVCGALYVAYCFLLDRSAQVSSWPSAAAAMPSAEPSRPTTPGKVAAMQVAAGLRLP</sequence>
<dbReference type="OMA" id="TRGNAMW"/>
<protein>
    <submittedName>
        <fullName evidence="2">Uncharacterized protein</fullName>
    </submittedName>
</protein>
<evidence type="ECO:0000256" key="1">
    <source>
        <dbReference type="SAM" id="Phobius"/>
    </source>
</evidence>
<proteinExistence type="predicted"/>
<evidence type="ECO:0000313" key="2">
    <source>
        <dbReference type="EMBL" id="PWZ21863.1"/>
    </source>
</evidence>
<dbReference type="EMBL" id="NCVQ01000006">
    <property type="protein sequence ID" value="PWZ21863.1"/>
    <property type="molecule type" value="Genomic_DNA"/>
</dbReference>
<organism evidence="2">
    <name type="scientific">Zea mays</name>
    <name type="common">Maize</name>
    <dbReference type="NCBI Taxonomy" id="4577"/>
    <lineage>
        <taxon>Eukaryota</taxon>
        <taxon>Viridiplantae</taxon>
        <taxon>Streptophyta</taxon>
        <taxon>Embryophyta</taxon>
        <taxon>Tracheophyta</taxon>
        <taxon>Spermatophyta</taxon>
        <taxon>Magnoliopsida</taxon>
        <taxon>Liliopsida</taxon>
        <taxon>Poales</taxon>
        <taxon>Poaceae</taxon>
        <taxon>PACMAD clade</taxon>
        <taxon>Panicoideae</taxon>
        <taxon>Andropogonodae</taxon>
        <taxon>Andropogoneae</taxon>
        <taxon>Tripsacinae</taxon>
        <taxon>Zea</taxon>
    </lineage>
</organism>
<accession>A0A8J8YHQ9</accession>
<dbReference type="Proteomes" id="UP000251960">
    <property type="component" value="Chromosome 5"/>
</dbReference>
<name>A0A8J8YHQ9_MAIZE</name>
<keyword evidence="1" id="KW-1133">Transmembrane helix</keyword>
<dbReference type="AlphaFoldDB" id="A0A8J8YHQ9"/>